<protein>
    <recommendedName>
        <fullName evidence="2">Heterokaryon incompatibility domain-containing protein</fullName>
    </recommendedName>
</protein>
<evidence type="ECO:0000259" key="2">
    <source>
        <dbReference type="Pfam" id="PF06985"/>
    </source>
</evidence>
<dbReference type="Proteomes" id="UP001437256">
    <property type="component" value="Unassembled WGS sequence"/>
</dbReference>
<accession>A0ABR2ZPN0</accession>
<comment type="caution">
    <text evidence="3">The sequence shown here is derived from an EMBL/GenBank/DDBJ whole genome shotgun (WGS) entry which is preliminary data.</text>
</comment>
<dbReference type="Pfam" id="PF06985">
    <property type="entry name" value="HET"/>
    <property type="match status" value="1"/>
</dbReference>
<reference evidence="3 4" key="1">
    <citation type="submission" date="2024-05" db="EMBL/GenBank/DDBJ databases">
        <title>A draft genome resource for the thread blight pathogen Marasmius tenuissimus strain MS-2.</title>
        <authorList>
            <person name="Yulfo-Soto G.E."/>
            <person name="Baruah I.K."/>
            <person name="Amoako-Attah I."/>
            <person name="Bukari Y."/>
            <person name="Meinhardt L.W."/>
            <person name="Bailey B.A."/>
            <person name="Cohen S.P."/>
        </authorList>
    </citation>
    <scope>NUCLEOTIDE SEQUENCE [LARGE SCALE GENOMIC DNA]</scope>
    <source>
        <strain evidence="3 4">MS-2</strain>
    </source>
</reference>
<dbReference type="InterPro" id="IPR010730">
    <property type="entry name" value="HET"/>
</dbReference>
<keyword evidence="4" id="KW-1185">Reference proteome</keyword>
<name>A0ABR2ZPN0_9AGAR</name>
<organism evidence="3 4">
    <name type="scientific">Marasmius tenuissimus</name>
    <dbReference type="NCBI Taxonomy" id="585030"/>
    <lineage>
        <taxon>Eukaryota</taxon>
        <taxon>Fungi</taxon>
        <taxon>Dikarya</taxon>
        <taxon>Basidiomycota</taxon>
        <taxon>Agaricomycotina</taxon>
        <taxon>Agaricomycetes</taxon>
        <taxon>Agaricomycetidae</taxon>
        <taxon>Agaricales</taxon>
        <taxon>Marasmiineae</taxon>
        <taxon>Marasmiaceae</taxon>
        <taxon>Marasmius</taxon>
    </lineage>
</organism>
<dbReference type="EMBL" id="JBBXMP010000090">
    <property type="protein sequence ID" value="KAL0062969.1"/>
    <property type="molecule type" value="Genomic_DNA"/>
</dbReference>
<feature type="compositionally biased region" description="Polar residues" evidence="1">
    <location>
        <begin position="57"/>
        <end position="67"/>
    </location>
</feature>
<dbReference type="PANTHER" id="PTHR33112">
    <property type="entry name" value="DOMAIN PROTEIN, PUTATIVE-RELATED"/>
    <property type="match status" value="1"/>
</dbReference>
<feature type="domain" description="Heterokaryon incompatibility" evidence="2">
    <location>
        <begin position="133"/>
        <end position="227"/>
    </location>
</feature>
<evidence type="ECO:0000256" key="1">
    <source>
        <dbReference type="SAM" id="MobiDB-lite"/>
    </source>
</evidence>
<sequence length="238" mass="26929">MPKDAFRRFLTWLVGIFEHLVNIQRTESKPGRVNEVSQGVGAISGDERERNSPFAGQPQSNSIPTSPSTMITRLADAEVKLVYSIPLDALQNGTTIDLTPYLTENRYRFIDADAFIHNRILAIHEMPTLPDLYSTISYVWFGLEAEISQLEQEGSFRIFCGVRSDGTLREDGGPINVKVLEHACRWASNSSSSYLWLDRLCILQTSKQDKTWQISRMYDIYAGSEQCTSGKPYIENSH</sequence>
<evidence type="ECO:0000313" key="3">
    <source>
        <dbReference type="EMBL" id="KAL0062969.1"/>
    </source>
</evidence>
<dbReference type="PANTHER" id="PTHR33112:SF14">
    <property type="entry name" value="HETEROKARYON INCOMPATIBILITY DOMAIN-CONTAINING PROTEIN"/>
    <property type="match status" value="1"/>
</dbReference>
<feature type="region of interest" description="Disordered" evidence="1">
    <location>
        <begin position="32"/>
        <end position="67"/>
    </location>
</feature>
<gene>
    <name evidence="3" type="ORF">AAF712_010100</name>
</gene>
<proteinExistence type="predicted"/>
<evidence type="ECO:0000313" key="4">
    <source>
        <dbReference type="Proteomes" id="UP001437256"/>
    </source>
</evidence>